<gene>
    <name evidence="4" type="ORF">L3X38_001581</name>
</gene>
<feature type="region of interest" description="Disordered" evidence="2">
    <location>
        <begin position="1"/>
        <end position="24"/>
    </location>
</feature>
<sequence length="165" mass="18018">MGLVPKGPAQLRRQDQALPRHRPPLEPPVDMLFRRFLLETLPALISLLRPPFLAIKRSSSNIFTTANGSMCCNRAGRCATITTTTPDLANYPRPMPPGIPSLLLPGFPGLLPTWTPWLLPLGNPGDIAKSWSSLQNVPGCAWEIYTSISTGKFVVGPACCKVFQK</sequence>
<accession>A0AAD4WTT5</accession>
<name>A0AAD4WTT5_PRUDU</name>
<dbReference type="InterPro" id="IPR008502">
    <property type="entry name" value="Prolamin-like"/>
</dbReference>
<organism evidence="4 5">
    <name type="scientific">Prunus dulcis</name>
    <name type="common">Almond</name>
    <name type="synonym">Amygdalus dulcis</name>
    <dbReference type="NCBI Taxonomy" id="3755"/>
    <lineage>
        <taxon>Eukaryota</taxon>
        <taxon>Viridiplantae</taxon>
        <taxon>Streptophyta</taxon>
        <taxon>Embryophyta</taxon>
        <taxon>Tracheophyta</taxon>
        <taxon>Spermatophyta</taxon>
        <taxon>Magnoliopsida</taxon>
        <taxon>eudicotyledons</taxon>
        <taxon>Gunneridae</taxon>
        <taxon>Pentapetalae</taxon>
        <taxon>rosids</taxon>
        <taxon>fabids</taxon>
        <taxon>Rosales</taxon>
        <taxon>Rosaceae</taxon>
        <taxon>Amygdaloideae</taxon>
        <taxon>Amygdaleae</taxon>
        <taxon>Prunus</taxon>
    </lineage>
</organism>
<feature type="domain" description="Prolamin-like" evidence="3">
    <location>
        <begin position="131"/>
        <end position="165"/>
    </location>
</feature>
<reference evidence="4 5" key="1">
    <citation type="journal article" date="2022" name="G3 (Bethesda)">
        <title>Whole-genome sequence and methylome profiling of the almond [Prunus dulcis (Mill.) D.A. Webb] cultivar 'Nonpareil'.</title>
        <authorList>
            <person name="D'Amico-Willman K.M."/>
            <person name="Ouma W.Z."/>
            <person name="Meulia T."/>
            <person name="Sideli G.M."/>
            <person name="Gradziel T.M."/>
            <person name="Fresnedo-Ramirez J."/>
        </authorList>
    </citation>
    <scope>NUCLEOTIDE SEQUENCE [LARGE SCALE GENOMIC DNA]</scope>
    <source>
        <strain evidence="4">Clone GOH B32 T37-40</strain>
    </source>
</reference>
<dbReference type="EMBL" id="JAJFAZ020000001">
    <property type="protein sequence ID" value="KAI5348694.1"/>
    <property type="molecule type" value="Genomic_DNA"/>
</dbReference>
<evidence type="ECO:0000313" key="4">
    <source>
        <dbReference type="EMBL" id="KAI5348694.1"/>
    </source>
</evidence>
<evidence type="ECO:0000256" key="1">
    <source>
        <dbReference type="ARBA" id="ARBA00022729"/>
    </source>
</evidence>
<keyword evidence="5" id="KW-1185">Reference proteome</keyword>
<protein>
    <recommendedName>
        <fullName evidence="3">Prolamin-like domain-containing protein</fullName>
    </recommendedName>
</protein>
<evidence type="ECO:0000259" key="3">
    <source>
        <dbReference type="Pfam" id="PF05617"/>
    </source>
</evidence>
<keyword evidence="1" id="KW-0732">Signal</keyword>
<comment type="caution">
    <text evidence="4">The sequence shown here is derived from an EMBL/GenBank/DDBJ whole genome shotgun (WGS) entry which is preliminary data.</text>
</comment>
<proteinExistence type="predicted"/>
<dbReference type="AlphaFoldDB" id="A0AAD4WTT5"/>
<evidence type="ECO:0000256" key="2">
    <source>
        <dbReference type="SAM" id="MobiDB-lite"/>
    </source>
</evidence>
<evidence type="ECO:0000313" key="5">
    <source>
        <dbReference type="Proteomes" id="UP001054821"/>
    </source>
</evidence>
<dbReference type="Pfam" id="PF05617">
    <property type="entry name" value="Prolamin_like"/>
    <property type="match status" value="1"/>
</dbReference>
<dbReference type="Proteomes" id="UP001054821">
    <property type="component" value="Chromosome 1"/>
</dbReference>